<keyword evidence="2" id="KW-0732">Signal</keyword>
<gene>
    <name evidence="4" type="ORF">PMAYCL1PPCAC_07733</name>
</gene>
<feature type="region of interest" description="Disordered" evidence="1">
    <location>
        <begin position="322"/>
        <end position="345"/>
    </location>
</feature>
<dbReference type="Proteomes" id="UP001328107">
    <property type="component" value="Unassembled WGS sequence"/>
</dbReference>
<feature type="compositionally biased region" description="Polar residues" evidence="1">
    <location>
        <begin position="330"/>
        <end position="345"/>
    </location>
</feature>
<protein>
    <recommendedName>
        <fullName evidence="3">DUF7622 domain-containing protein</fullName>
    </recommendedName>
</protein>
<evidence type="ECO:0000313" key="4">
    <source>
        <dbReference type="EMBL" id="GMR37538.1"/>
    </source>
</evidence>
<feature type="domain" description="DUF7622" evidence="3">
    <location>
        <begin position="221"/>
        <end position="285"/>
    </location>
</feature>
<reference evidence="5" key="1">
    <citation type="submission" date="2022-10" db="EMBL/GenBank/DDBJ databases">
        <title>Genome assembly of Pristionchus species.</title>
        <authorList>
            <person name="Yoshida K."/>
            <person name="Sommer R.J."/>
        </authorList>
    </citation>
    <scope>NUCLEOTIDE SEQUENCE [LARGE SCALE GENOMIC DNA]</scope>
    <source>
        <strain evidence="5">RS5460</strain>
    </source>
</reference>
<sequence>CSSHLNLGMSFRMRISIFVHFLLGLDLVDALITCNRAAGNVTLPSNECTGDVCLIRKDNGAVPFYYDCGEGAYFSHYPDGCYGKTSFLCVCRTSKCNVESFFSSSPKNANKPTITCNGADPNTTSTPEKCTNLHFCISYHASPINRFHCLDDPPTVLSFAPFLGLCYSFVYGSKGEAMKSVGSICICDTDYCSDGINTLPEDPERITVGNLTTFGVECFTDENQTATCRGDVCFIHRDTLSDKLERGCLISQRSAEARRLLYPSYTRDAFIDYYLCNTPQCNRNIASANASIAASSIATTLSPSGTTPDEWWTTKAGWTGWDNDTDYNDTEGNSTNGSTPKPNNGDVGQQYTLPFCFLLLLLTTLIIS</sequence>
<evidence type="ECO:0000259" key="3">
    <source>
        <dbReference type="Pfam" id="PF24602"/>
    </source>
</evidence>
<dbReference type="PANTHER" id="PTHR37433">
    <property type="entry name" value="PROTEIN CBG25136-RELATED"/>
    <property type="match status" value="1"/>
</dbReference>
<dbReference type="InterPro" id="IPR056039">
    <property type="entry name" value="DUF7622"/>
</dbReference>
<evidence type="ECO:0000256" key="1">
    <source>
        <dbReference type="SAM" id="MobiDB-lite"/>
    </source>
</evidence>
<feature type="non-terminal residue" evidence="4">
    <location>
        <position position="1"/>
    </location>
</feature>
<organism evidence="4 5">
    <name type="scientific">Pristionchus mayeri</name>
    <dbReference type="NCBI Taxonomy" id="1317129"/>
    <lineage>
        <taxon>Eukaryota</taxon>
        <taxon>Metazoa</taxon>
        <taxon>Ecdysozoa</taxon>
        <taxon>Nematoda</taxon>
        <taxon>Chromadorea</taxon>
        <taxon>Rhabditida</taxon>
        <taxon>Rhabditina</taxon>
        <taxon>Diplogasteromorpha</taxon>
        <taxon>Diplogasteroidea</taxon>
        <taxon>Neodiplogasteridae</taxon>
        <taxon>Pristionchus</taxon>
    </lineage>
</organism>
<evidence type="ECO:0000313" key="5">
    <source>
        <dbReference type="Proteomes" id="UP001328107"/>
    </source>
</evidence>
<dbReference type="AlphaFoldDB" id="A0AAN4ZAI6"/>
<evidence type="ECO:0000256" key="2">
    <source>
        <dbReference type="SAM" id="SignalP"/>
    </source>
</evidence>
<accession>A0AAN4ZAI6</accession>
<dbReference type="PANTHER" id="PTHR37433:SF5">
    <property type="entry name" value="DUF753 DOMAIN-CONTAINING PROTEIN-RELATED"/>
    <property type="match status" value="1"/>
</dbReference>
<dbReference type="EMBL" id="BTRK01000002">
    <property type="protein sequence ID" value="GMR37538.1"/>
    <property type="molecule type" value="Genomic_DNA"/>
</dbReference>
<dbReference type="Pfam" id="PF24602">
    <property type="entry name" value="DUF7622"/>
    <property type="match status" value="1"/>
</dbReference>
<proteinExistence type="predicted"/>
<feature type="chain" id="PRO_5042858396" description="DUF7622 domain-containing protein" evidence="2">
    <location>
        <begin position="31"/>
        <end position="368"/>
    </location>
</feature>
<keyword evidence="5" id="KW-1185">Reference proteome</keyword>
<feature type="signal peptide" evidence="2">
    <location>
        <begin position="1"/>
        <end position="30"/>
    </location>
</feature>
<name>A0AAN4ZAI6_9BILA</name>
<comment type="caution">
    <text evidence="4">The sequence shown here is derived from an EMBL/GenBank/DDBJ whole genome shotgun (WGS) entry which is preliminary data.</text>
</comment>